<feature type="disulfide bond" evidence="23">
    <location>
        <begin position="154"/>
        <end position="169"/>
    </location>
</feature>
<evidence type="ECO:0000256" key="15">
    <source>
        <dbReference type="ARBA" id="ARBA00023136"/>
    </source>
</evidence>
<evidence type="ECO:0000256" key="14">
    <source>
        <dbReference type="ARBA" id="ARBA00022989"/>
    </source>
</evidence>
<dbReference type="PROSITE" id="PS01186">
    <property type="entry name" value="EGF_2"/>
    <property type="match status" value="3"/>
</dbReference>
<dbReference type="SMART" id="SM00192">
    <property type="entry name" value="LDLa"/>
    <property type="match status" value="35"/>
</dbReference>
<dbReference type="Pfam" id="PF16472">
    <property type="entry name" value="DUF5050"/>
    <property type="match status" value="1"/>
</dbReference>
<dbReference type="PROSITE" id="PS00022">
    <property type="entry name" value="EGF_1"/>
    <property type="match status" value="1"/>
</dbReference>
<evidence type="ECO:0000256" key="9">
    <source>
        <dbReference type="ARBA" id="ARBA00022692"/>
    </source>
</evidence>
<dbReference type="FunFam" id="4.10.400.10:FF:000132">
    <property type="entry name" value="Low-density lipoprotein receptor-related protein"/>
    <property type="match status" value="1"/>
</dbReference>
<feature type="domain" description="EGF-like" evidence="27">
    <location>
        <begin position="1435"/>
        <end position="1474"/>
    </location>
</feature>
<feature type="disulfide bond" evidence="23">
    <location>
        <begin position="1151"/>
        <end position="1169"/>
    </location>
</feature>
<feature type="disulfide bond" evidence="23">
    <location>
        <begin position="3790"/>
        <end position="3808"/>
    </location>
</feature>
<keyword evidence="18" id="KW-0168">Coated pit</keyword>
<evidence type="ECO:0000259" key="27">
    <source>
        <dbReference type="PROSITE" id="PS50026"/>
    </source>
</evidence>
<dbReference type="InterPro" id="IPR000152">
    <property type="entry name" value="EGF-type_Asp/Asn_hydroxyl_site"/>
</dbReference>
<keyword evidence="13" id="KW-0106">Calcium</keyword>
<evidence type="ECO:0000256" key="23">
    <source>
        <dbReference type="PROSITE-ProRule" id="PRU00124"/>
    </source>
</evidence>
<feature type="disulfide bond" evidence="23">
    <location>
        <begin position="258"/>
        <end position="270"/>
    </location>
</feature>
<feature type="domain" description="EGF-like" evidence="27">
    <location>
        <begin position="3167"/>
        <end position="3208"/>
    </location>
</feature>
<dbReference type="InterPro" id="IPR049883">
    <property type="entry name" value="NOTCH1_EGF-like"/>
</dbReference>
<feature type="disulfide bond" evidence="23">
    <location>
        <begin position="3916"/>
        <end position="3934"/>
    </location>
</feature>
<dbReference type="FunFam" id="4.10.400.10:FF:000045">
    <property type="entry name" value="Low-density lipoprotein receptor-related protein 2"/>
    <property type="match status" value="1"/>
</dbReference>
<feature type="disulfide bond" evidence="23">
    <location>
        <begin position="4003"/>
        <end position="4021"/>
    </location>
</feature>
<feature type="disulfide bond" evidence="23">
    <location>
        <begin position="2830"/>
        <end position="2848"/>
    </location>
</feature>
<dbReference type="PRINTS" id="PR00261">
    <property type="entry name" value="LDLRECEPTOR"/>
</dbReference>
<keyword evidence="5" id="KW-0964">Secreted</keyword>
<evidence type="ECO:0000256" key="6">
    <source>
        <dbReference type="ARBA" id="ARBA00022536"/>
    </source>
</evidence>
<evidence type="ECO:0000256" key="17">
    <source>
        <dbReference type="ARBA" id="ARBA00023170"/>
    </source>
</evidence>
<feature type="disulfide bond" evidence="23">
    <location>
        <begin position="3833"/>
        <end position="3851"/>
    </location>
</feature>
<feature type="repeat" description="LDL-receptor class B" evidence="24">
    <location>
        <begin position="2561"/>
        <end position="2607"/>
    </location>
</feature>
<dbReference type="InterPro" id="IPR032485">
    <property type="entry name" value="LRP1-like_beta_prop"/>
</dbReference>
<dbReference type="FunFam" id="2.10.25.10:FF:000038">
    <property type="entry name" value="Fibrillin 2"/>
    <property type="match status" value="1"/>
</dbReference>
<evidence type="ECO:0000256" key="13">
    <source>
        <dbReference type="ARBA" id="ARBA00022837"/>
    </source>
</evidence>
<feature type="repeat" description="LDL-receptor class B" evidence="24">
    <location>
        <begin position="4279"/>
        <end position="4322"/>
    </location>
</feature>
<feature type="repeat" description="LDL-receptor class B" evidence="24">
    <location>
        <begin position="1563"/>
        <end position="1605"/>
    </location>
</feature>
<feature type="region of interest" description="Disordered" evidence="25">
    <location>
        <begin position="4604"/>
        <end position="4678"/>
    </location>
</feature>
<dbReference type="GO" id="GO:0043235">
    <property type="term" value="C:receptor complex"/>
    <property type="evidence" value="ECO:0007669"/>
    <property type="project" value="TreeGrafter"/>
</dbReference>
<feature type="disulfide bond" evidence="23">
    <location>
        <begin position="2959"/>
        <end position="2977"/>
    </location>
</feature>
<feature type="domain" description="EGF-like" evidence="27">
    <location>
        <begin position="4466"/>
        <end position="4500"/>
    </location>
</feature>
<evidence type="ECO:0000256" key="10">
    <source>
        <dbReference type="ARBA" id="ARBA00022729"/>
    </source>
</evidence>
<dbReference type="SUPFAM" id="SSF57184">
    <property type="entry name" value="Growth factor receptor domain"/>
    <property type="match status" value="2"/>
</dbReference>
<dbReference type="FunFam" id="4.10.400.10:FF:000011">
    <property type="entry name" value="Low-density lipoprotein receptor-related protein 1"/>
    <property type="match status" value="1"/>
</dbReference>
<feature type="disulfide bond" evidence="23">
    <location>
        <begin position="3884"/>
        <end position="3899"/>
    </location>
</feature>
<dbReference type="Gene3D" id="2.120.10.30">
    <property type="entry name" value="TolB, C-terminal domain"/>
    <property type="match status" value="8"/>
</dbReference>
<dbReference type="SMART" id="SM00181">
    <property type="entry name" value="EGF"/>
    <property type="match status" value="22"/>
</dbReference>
<keyword evidence="10" id="KW-0732">Signal</keyword>
<dbReference type="GeneID" id="100117192"/>
<dbReference type="Pfam" id="PF14670">
    <property type="entry name" value="FXa_inhibition"/>
    <property type="match status" value="2"/>
</dbReference>
<dbReference type="InterPro" id="IPR026823">
    <property type="entry name" value="cEGF"/>
</dbReference>
<dbReference type="Pfam" id="PF00057">
    <property type="entry name" value="Ldl_recept_a"/>
    <property type="match status" value="32"/>
</dbReference>
<evidence type="ECO:0000256" key="18">
    <source>
        <dbReference type="ARBA" id="ARBA00023176"/>
    </source>
</evidence>
<keyword evidence="19" id="KW-0325">Glycoprotein</keyword>
<evidence type="ECO:0000256" key="12">
    <source>
        <dbReference type="ARBA" id="ARBA00022753"/>
    </source>
</evidence>
<feature type="disulfide bond" evidence="23">
    <location>
        <begin position="2909"/>
        <end position="2921"/>
    </location>
</feature>
<dbReference type="InterPro" id="IPR056588">
    <property type="entry name" value="EGF_LRP2"/>
</dbReference>
<dbReference type="Gene3D" id="2.10.25.10">
    <property type="entry name" value="Laminin"/>
    <property type="match status" value="8"/>
</dbReference>
<dbReference type="InterPro" id="IPR011042">
    <property type="entry name" value="6-blade_b-propeller_TolB-like"/>
</dbReference>
<feature type="disulfide bond" evidence="23">
    <location>
        <begin position="3637"/>
        <end position="3652"/>
    </location>
</feature>
<evidence type="ECO:0000256" key="20">
    <source>
        <dbReference type="ARBA" id="ARBA00037878"/>
    </source>
</evidence>
<dbReference type="CTD" id="8674055"/>
<feature type="disulfide bond" evidence="23">
    <location>
        <begin position="3087"/>
        <end position="3099"/>
    </location>
</feature>
<feature type="disulfide bond" evidence="23">
    <location>
        <begin position="3706"/>
        <end position="3724"/>
    </location>
</feature>
<dbReference type="FunFam" id="4.10.400.10:FF:000030">
    <property type="entry name" value="Sortilin related receptor 1"/>
    <property type="match status" value="1"/>
</dbReference>
<dbReference type="InterPro" id="IPR000033">
    <property type="entry name" value="LDLR_classB_rpt"/>
</dbReference>
<dbReference type="FunFam" id="4.10.400.10:FF:000005">
    <property type="entry name" value="low-density lipoprotein receptor-related protein 1B"/>
    <property type="match status" value="1"/>
</dbReference>
<feature type="disulfide bond" evidence="23">
    <location>
        <begin position="3106"/>
        <end position="3121"/>
    </location>
</feature>
<feature type="disulfide bond" evidence="23">
    <location>
        <begin position="3909"/>
        <end position="3921"/>
    </location>
</feature>
<evidence type="ECO:0000256" key="11">
    <source>
        <dbReference type="ARBA" id="ARBA00022737"/>
    </source>
</evidence>
<dbReference type="SUPFAM" id="SSF63825">
    <property type="entry name" value="YWTD domain"/>
    <property type="match status" value="8"/>
</dbReference>
<comment type="similarity">
    <text evidence="3">Belongs to the LDLR family.</text>
</comment>
<feature type="disulfide bond" evidence="23">
    <location>
        <begin position="265"/>
        <end position="283"/>
    </location>
</feature>
<dbReference type="GO" id="GO:0006898">
    <property type="term" value="P:receptor-mediated endocytosis"/>
    <property type="evidence" value="ECO:0007669"/>
    <property type="project" value="TreeGrafter"/>
</dbReference>
<dbReference type="FunFam" id="4.10.400.10:FF:000078">
    <property type="entry name" value="low-density lipoprotein receptor-related protein 2"/>
    <property type="match status" value="2"/>
</dbReference>
<feature type="disulfide bond" evidence="23">
    <location>
        <begin position="2952"/>
        <end position="2964"/>
    </location>
</feature>
<dbReference type="GO" id="GO:0016324">
    <property type="term" value="C:apical plasma membrane"/>
    <property type="evidence" value="ECO:0007669"/>
    <property type="project" value="TreeGrafter"/>
</dbReference>
<dbReference type="PROSITE" id="PS51120">
    <property type="entry name" value="LDLRB"/>
    <property type="match status" value="14"/>
</dbReference>
<dbReference type="FunFam" id="2.120.10.30:FF:000035">
    <property type="entry name" value="Low-density lipoprotein receptor-related protein 2"/>
    <property type="match status" value="2"/>
</dbReference>
<comment type="caution">
    <text evidence="22">Lacks conserved residue(s) required for the propagation of feature annotation.</text>
</comment>
<evidence type="ECO:0000256" key="25">
    <source>
        <dbReference type="SAM" id="MobiDB-lite"/>
    </source>
</evidence>
<evidence type="ECO:0000256" key="7">
    <source>
        <dbReference type="ARBA" id="ARBA00022553"/>
    </source>
</evidence>
<keyword evidence="11" id="KW-0677">Repeat</keyword>
<feature type="disulfide bond" evidence="23">
    <location>
        <begin position="3045"/>
        <end position="3057"/>
    </location>
</feature>
<feature type="disulfide bond" evidence="23">
    <location>
        <begin position="1316"/>
        <end position="1334"/>
    </location>
</feature>
<dbReference type="PANTHER" id="PTHR22722:SF14">
    <property type="entry name" value="MEGALIN, ISOFORM A"/>
    <property type="match status" value="1"/>
</dbReference>
<feature type="disulfide bond" evidence="23">
    <location>
        <begin position="3138"/>
        <end position="3156"/>
    </location>
</feature>
<dbReference type="InterPro" id="IPR023415">
    <property type="entry name" value="LDLR_class-A_CS"/>
</dbReference>
<feature type="disulfide bond" evidence="23">
    <location>
        <begin position="196"/>
        <end position="211"/>
    </location>
</feature>
<keyword evidence="8" id="KW-0254">Endocytosis</keyword>
<feature type="repeat" description="LDL-receptor class B" evidence="24">
    <location>
        <begin position="2293"/>
        <end position="2334"/>
    </location>
</feature>
<sequence length="4678" mass="520734">MAVRPRRRRRDDDDQQQQQQQQQQEQASGGSDARSSGCWLAGYCCLLLACGALLDRPALAGAAKGIGNGGLGVGGGSGGVIGSIDGNTGCPLGMFKCAEGKCIPGSWVCNYQRDCENAEDEFQSCPPPECEPGHLTCGRYVFNKTYCVPAYQRCDLTVDCVDGTDEANCMYRKCLPDDFRCNNTTPELCLPKEKRCDGYLDCRNGRDEEGCPTTRAPCRLDQFRCNITQRCIDQSQRCNHKDDCGDGSDEEHCSFPACTADQFRCANALCIPMSYQCDGYKDCEDGSDEKSCTNIACPGNKYLCPKGSAGKPLCINRSQLCDGKKDCDDGSDEEAACSTHMCNTLGCQFQCQASPTGGVCYCPEGRVLANDSRTCIDRNECSEWGFCEQLCTNTDGSYVCSCAPGYARFSKNRCRAVDTEPLELLVAQERAIWRVLPGSGTDERHLVANTTGASGLDYHYERNLLFWSDVKTRKIHSQPLKGSSEHMDSDISQPVTWSPVALAVDFVGDKLYVVDSVVQKIDVFELNGRYHGIALGSNLSSPADIALDPLVGLMFIADSKQLLRANMDGTNAFPIVSEAAYKVSGVATDLIAKRVYWCDLLLDYIETADYMGRNRVMVLRGNQVPSPMRLALFENKVYWTDSSKQAVLSVEKSQSESTVKSVTKLRDAKAIKALHSLAQPKSPQNPCGNNNGGCQHMCIVTAAGGKETGLGYRCACDIGWRLSSDLRNCVLVQEFLMYSQQRFIKGRVLDPVTEGFSDAILPVVSRRARFVGLDYDAHEQYIYYSDVLQDVIYRVHQNGTNREIVLASQNEGVEGLAVDWAAKNLYYIDSRKGTLNVLSTRNVTYRRTLLKNLKRPRAIVIHPNQGYIFFSEWDRPANISRAHADGSNLVVFKNLTLGWPNGLAIDFTKDRLYWCDALLDHVQHSNLDGTDVRNVNSRLIRHPFSIAIHEQWMYITDWRLDAIIRMHKETGEQESILVREPATNRLYGVKVFSHDVQRPNNEHPCALNNGGCEKLCFAVPKNQTNRFNPLKLTRLCGCPYGEKLQEDGKTCVEDREAEPPLLACPNAWDFTCANQRCVPQSWVCDGDDDCLDNSDEMQNCTKPTCSSNEFQCKAGRCIPLSFRCDAENDCGDYSDETGCPNVTCTASQFTCDNNRCIPANWKCDSENDCGDSSDEGEFCAAKTCSYFQFTCPRSGHCIPQSWVCDGDNDCFDQQDEMDCPPVTCLSTQFTCADQKMCVLESYKCDGISDCNDGSDEVGCPSLAPDQCNADKQFQCAVSGICIPKSWYCDGTPDCHDKSDEPATCGKVDCQPGYFKCRNSHCIFKAYICDGKDDCGDGSDEDPRTHACAPPPFKCESQQWQCPNVTNQCINLTSVCDGKIDCPHGGDEGQGCDLNECSESHHYGLCTNNCTQTPLGALCTCPAGEELTDDAFTCRDVNECDPPGRCSQVCVNTKRSFYCQCTTGYTLDADKHTCKAFNHTQAFLIISNRHTILVADLQEQALERVPISVENVVATASNMHTGTIFWSDMKLKKISRLDKGSYPQDVISSGLDLVEGLAYDWIGQNLYWLDSKLNTIEVAKEDGRNRMVLVKENITQPRGMCLDPSPGARWLFWTDWGENPRVERIGMDGTSRLAIITTKIYWPNGLALDIATKRVYFADSKLDFIDTCLYDGSQRLQVLSSSHYLLHPHSLTLFEDTMYWTDRQLNRVLSAHKFKGSNQTVVSHVISQPLSIHVHHPVLQPMSPNPCAQASCTHLCLLSPSTPQGYTCKCLVGYKQLSDGRCTEEDTPFLMVLRGSQIVDVSLTPGDIKSGYITPVVGVEGGKFIDYDRKEHMVYWLQSKDGDDSENGTLYTMPYTGGNRTEFPNPQGDSGIVGSPSTFAVDWLGRNVFIGNKIASNIEVIKIDGEIKYRTILLANDGNKTSVAKPKSMCVDPLEGHVFWIDEGGFGVPIKIGRVNMDGSNPLILIESEQWLEAITIDISNKMLYFSTQHPGYIKSMTTDGAEVHNILSNVNNIAQPKALAVHGSRLYYLDPAYEKIERVDLPDGDNPTMIVHNDADLKTLTIYKIRLEDSSHPCLRNNGGCEQICLPAAAGTRVCACGMQYRKVGETNCEPYKTFLVVTQLDVARGYSFKDAKEAMVPIAGPGHHILHVDVHYAQNWIYWVEFNRGTWNGIFRIRPNGTELQHIIKSGIGSNGIRGLSIDWIAGNLYFSNVFPHDNYVEVCRLDGSQRKVIVKTTIDTPRELAVNPIRRMLYWIDYGQYPRIGKAFLDGSNWKPIVTSGISTPRDLTIDFATHDVYWVDSKLDTIQKVSYSGGSRQVIRRNLPNPMGVAVFGSDVYWVDRNLATVFRASKLPGNISLPTAMRTNLPKLRDIAIYDKSAQPTDESNPCGRANNGDCSQLCFAFPRDNPVQMRCDCAVGKLSSDQKSCENVDEYLVFATRTEIRAINLDPRDTSLPFKPIGNLTNVVGVDFDYEDNRIFFTQIRPWAKIAWLDSASPASSAITTVLGKNINPEGISYDWTQKKIYWTDSSNNSIYAMNTDGTSLVMIARVDRPRAIVVDPCNGSLYFTDWGRFSTSGKIFRTTMAGSLKKAIIEKDLAQPSGLAIDYEERMLYWTDAIKEKIERSDLEGNNREVLIPASIYPFAITVFREHIYWTDLQLRGVYRADKYTGSDRIELVKRLEDSPRDLHIYSPGRQQCKVNPCIIKNGGCDQSCHPGPNNTVECKCDDNSRLVNENRMCVPKNVTCDSSKFACRNGKCISKMWACDGDSDCGDGSDEDPNYCAYHSCSTNEFRCNNGRCIFKSWKCDHEDDCQDGSDEEGCVYRPCAAGEFTCANQRCIPQAQVCNGVNDCKDNVTSDETHERCPMNTTCPANHLKCEKTNICVEPYWLCDGDNDCGDNSDENPLHCSQRTCPQNSFRCPNHRCIPATWYCDGDDDCLDGSDEPPEYCNSEGRTCFGDLFTCDNGHCIPRIYICDGDNDCLDNSDEDERHQCNDRKCDEETEFTCVANKAWNRAQCIPQKWLCDGDPDCVDGADENVTLHHCPEPQPCSDNQFTCNNGRCLNRSWLCDHDNDCGDGSDEGKFCNSRYKQCTENEFTCQNFKCIRKQFHCDGQDDCGDHSDEVGCTPKGKNATCPNPQEFRCNSGQCIDQQLVCNKVLDCNDGSDEPAHCNVDECARVELNQCGHRCIDTPTSYYCECNPGYKLLEDGKACADIDECMETPWVCSQQCENTPGRYYCKCNEKWYDRAPDEHTCKRRDNIKPWIIFTNKYYVRNMSVDASQYSIMHQDLINVVALDADYSSEMLYFCDVTAKAIYRAPIAGGEKEAIIRHNSLGLEGIAIDWIGRKLYWLDRHAKHLDVSELDGTNRKTLQSGIADPRAIVVHPGTGYLYFTSWHLQAYIGKMGMDGSNLTRILTWNDDIAWPNALTIDYITDRLFFADAHLDYIAFTDLEGHHRRIVLSGAAVPHVFAITVFDDHIYWTDWNLKIIGRADKFSGGNYTVLRNTTHRPYDIHAYHPLRQLPYTNPCANNNGGCSHLCLIAPPASSYLLEGYGQPGVTSYKCACPNQFILDTDGKSCIANCTSGQHRCGPPDEKCIPWFWKCDGEKDCKDGSDELMNCSTTRVCRPGVFQCANKNCVPTITVCDGMDDCGDRSDEANCGLECPELEFKCKSTGRCIHDSWKCDNDADCKDGSDEDPSICHNRACNPETEFSCKNGKCIPKLWMCDFDNDCGDDSDEPAFMCRQRNCTTGWQRCPGHANYRCIPKWLFCDGKDDCRDGSDERPESCPKCDSNTEFKCANNRCVPKQWLCDFADDCGDGSDESKATCGGVYRDCTESEFKCNNGKCIASRWRCDNEDDCGDRSDEVNCHEFKCKNDTFQCSSGHCIPAALRCDGARDCQDMSDEVGCMPKYPGGRFCPQTQFQCDNNLCVSLSDRCDGSDDCGDGSDENPTMCSTFSCDTTRRFQCANHRCIAKYQLCDGVDNCGDGSDENNMTLCARKIVPCNPIAEYQCANKNCIDRLKICDFANDCGDFSDELGCHHSKVCNDANKGGCSHYCQNVTDSGSLAVDTAPRAYICACYPGYIISEDNHKHCEDINECTKGQHTCSQLCTNFNGSYSCSCRDGFKLSDNLSGVCKAEDDKVLVVFGSGPEIRALNTAKNEELNVVLNEKRIKDIDFDPKKEYVYWIDSHDMAIKRSAMVDGKMVQIGFAQEISKTPNTIPTSLAVDWVSGNLYWTEIEDTVRVTRSVNTGDAGGRLLVSMADGRYKRSLITQNLEEPTSVALDPQLGRVYWADGGSQPKIEVAWMDGNRRKSLVLSRLGKPSALSVDHGMDHTIYWADIKLNTIESIQKDGSNRKIIVKGDKVKHPVSLDVFESNLYWVTRANELMRQDKFGRGVPTTLARDFGSPGGVRVYHPLRYNTTLRDPCHSVDCSHLCVAVPRGHHCLCPDRRPGLELATLALNDVVCDATIERERPAPKTCPCQNGGYCKEDETGKLSCICLEDFHGEACEVGLASTRYGGSTASIIVPIVVAILVLLAAAAVFMVLKKRPFGKPGLGGLTGAQSVSFRQGSNVEFGAATNERMEPLDVEYNMGEVSNKNRDFSNPMYDAVNMETTTGTTGSNTTTNGTSTPGNNSTATSIYEVPAEMKPSSVQHKEPPQIHLKRRELDPAVDSGKDTQQLVEEDKSES</sequence>
<feature type="repeat" description="LDL-receptor class B" evidence="24">
    <location>
        <begin position="3340"/>
        <end position="3381"/>
    </location>
</feature>
<dbReference type="FunCoup" id="A0A7M7PZD4">
    <property type="interactions" value="43"/>
</dbReference>
<evidence type="ECO:0000256" key="16">
    <source>
        <dbReference type="ARBA" id="ARBA00023157"/>
    </source>
</evidence>
<evidence type="ECO:0000256" key="21">
    <source>
        <dbReference type="ARBA" id="ARBA00046273"/>
    </source>
</evidence>
<dbReference type="InParanoid" id="A0A7M7PZD4"/>
<feature type="disulfide bond" evidence="23">
    <location>
        <begin position="97"/>
        <end position="115"/>
    </location>
</feature>
<dbReference type="SUPFAM" id="SSF57196">
    <property type="entry name" value="EGF/Laminin"/>
    <property type="match status" value="6"/>
</dbReference>
<evidence type="ECO:0000256" key="2">
    <source>
        <dbReference type="ARBA" id="ARBA00004613"/>
    </source>
</evidence>
<keyword evidence="17" id="KW-0675">Receptor</keyword>
<dbReference type="SMART" id="SM00135">
    <property type="entry name" value="LY"/>
    <property type="match status" value="39"/>
</dbReference>
<dbReference type="FunFam" id="4.10.400.10:FF:000009">
    <property type="entry name" value="Low-density lipoprotein receptor-related protein 1"/>
    <property type="match status" value="1"/>
</dbReference>
<dbReference type="Pfam" id="PF24468">
    <property type="entry name" value="EGF_LRP2"/>
    <property type="match status" value="2"/>
</dbReference>
<dbReference type="Gene3D" id="4.10.400.10">
    <property type="entry name" value="Low-density Lipoprotein Receptor"/>
    <property type="match status" value="35"/>
</dbReference>
<name>A0A7M7PZD4_NASVI</name>
<feature type="repeat" description="LDL-receptor class B" evidence="24">
    <location>
        <begin position="2204"/>
        <end position="2248"/>
    </location>
</feature>
<evidence type="ECO:0000256" key="5">
    <source>
        <dbReference type="ARBA" id="ARBA00022525"/>
    </source>
</evidence>
<comment type="subcellular location">
    <subcellularLocation>
        <location evidence="1">Cell membrane</location>
        <topology evidence="1">Single-pass type I membrane protein</topology>
    </subcellularLocation>
    <subcellularLocation>
        <location evidence="21">Endosome lumen</location>
    </subcellularLocation>
    <subcellularLocation>
        <location evidence="20">Membrane</location>
        <location evidence="20">Coated pit</location>
    </subcellularLocation>
    <subcellularLocation>
        <location evidence="2">Secreted</location>
    </subcellularLocation>
</comment>
<feature type="disulfide bond" evidence="23">
    <location>
        <begin position="4015"/>
        <end position="4030"/>
    </location>
</feature>
<feature type="disulfide bond" evidence="23">
    <location>
        <begin position="2823"/>
        <end position="2835"/>
    </location>
</feature>
<feature type="disulfide bond" evidence="23">
    <location>
        <begin position="3872"/>
        <end position="3890"/>
    </location>
</feature>
<dbReference type="PROSITE" id="PS50026">
    <property type="entry name" value="EGF_3"/>
    <property type="match status" value="3"/>
</dbReference>
<keyword evidence="9 26" id="KW-0812">Transmembrane</keyword>
<evidence type="ECO:0000256" key="1">
    <source>
        <dbReference type="ARBA" id="ARBA00004251"/>
    </source>
</evidence>
<dbReference type="CDD" id="cd00054">
    <property type="entry name" value="EGF_CA"/>
    <property type="match status" value="3"/>
</dbReference>
<feature type="repeat" description="LDL-receptor class B" evidence="24">
    <location>
        <begin position="2520"/>
        <end position="2560"/>
    </location>
</feature>
<accession>A0A7M7PZD4</accession>
<keyword evidence="16 22" id="KW-1015">Disulfide bond</keyword>
<keyword evidence="4" id="KW-1003">Cell membrane</keyword>
<feature type="disulfide bond" evidence="23">
    <location>
        <begin position="2803"/>
        <end position="2818"/>
    </location>
</feature>
<dbReference type="FunFam" id="4.10.400.10:FF:000121">
    <property type="entry name" value="low-density lipoprotein receptor-related protein 2"/>
    <property type="match status" value="1"/>
</dbReference>
<feature type="disulfide bond" evidence="23">
    <location>
        <begin position="3865"/>
        <end position="3877"/>
    </location>
</feature>
<feature type="disulfide bond" evidence="23">
    <location>
        <begin position="1244"/>
        <end position="1259"/>
    </location>
</feature>
<dbReference type="PROSITE" id="PS01187">
    <property type="entry name" value="EGF_CA"/>
    <property type="match status" value="4"/>
</dbReference>
<dbReference type="InterPro" id="IPR000742">
    <property type="entry name" value="EGF"/>
</dbReference>
<evidence type="ECO:0000256" key="8">
    <source>
        <dbReference type="ARBA" id="ARBA00022583"/>
    </source>
</evidence>
<feature type="disulfide bond" evidence="23">
    <location>
        <begin position="2743"/>
        <end position="2755"/>
    </location>
</feature>
<feature type="disulfide bond" evidence="23">
    <location>
        <begin position="2784"/>
        <end position="2796"/>
    </location>
</feature>
<dbReference type="RefSeq" id="XP_031777886.1">
    <property type="nucleotide sequence ID" value="XM_031922026.2"/>
</dbReference>
<dbReference type="FunFam" id="4.10.400.10:FF:000230">
    <property type="entry name" value="Low-density lipoprotein RecePtor related"/>
    <property type="match status" value="1"/>
</dbReference>
<feature type="disulfide bond" evidence="22">
    <location>
        <begin position="1439"/>
        <end position="1449"/>
    </location>
</feature>
<feature type="disulfide bond" evidence="23">
    <location>
        <begin position="238"/>
        <end position="253"/>
    </location>
</feature>
<evidence type="ECO:0000313" key="29">
    <source>
        <dbReference type="Proteomes" id="UP000002358"/>
    </source>
</evidence>
<feature type="repeat" description="LDL-receptor class B" evidence="24">
    <location>
        <begin position="1608"/>
        <end position="1651"/>
    </location>
</feature>
<keyword evidence="15 26" id="KW-0472">Membrane</keyword>
<organism evidence="28 29">
    <name type="scientific">Nasonia vitripennis</name>
    <name type="common">Parasitic wasp</name>
    <dbReference type="NCBI Taxonomy" id="7425"/>
    <lineage>
        <taxon>Eukaryota</taxon>
        <taxon>Metazoa</taxon>
        <taxon>Ecdysozoa</taxon>
        <taxon>Arthropoda</taxon>
        <taxon>Hexapoda</taxon>
        <taxon>Insecta</taxon>
        <taxon>Pterygota</taxon>
        <taxon>Neoptera</taxon>
        <taxon>Endopterygota</taxon>
        <taxon>Hymenoptera</taxon>
        <taxon>Apocrita</taxon>
        <taxon>Proctotrupomorpha</taxon>
        <taxon>Chalcidoidea</taxon>
        <taxon>Pteromalidae</taxon>
        <taxon>Pteromalinae</taxon>
        <taxon>Nasonia</taxon>
    </lineage>
</organism>
<dbReference type="FunFam" id="4.10.400.10:FF:000181">
    <property type="entry name" value="Low-density lipoprotein RecePtor related"/>
    <property type="match status" value="1"/>
</dbReference>
<feature type="disulfide bond" evidence="23">
    <location>
        <begin position="3958"/>
        <end position="3976"/>
    </location>
</feature>
<dbReference type="GO" id="GO:0042562">
    <property type="term" value="F:hormone binding"/>
    <property type="evidence" value="ECO:0007669"/>
    <property type="project" value="TreeGrafter"/>
</dbReference>
<keyword evidence="12" id="KW-0967">Endosome</keyword>
<feature type="disulfide bond" evidence="23">
    <location>
        <begin position="2791"/>
        <end position="2809"/>
    </location>
</feature>
<dbReference type="FunFam" id="4.10.400.10:FF:000034">
    <property type="entry name" value="Low-density lipoprotein receptor-related protein 2"/>
    <property type="match status" value="3"/>
</dbReference>
<dbReference type="EnsemblMetazoa" id="XM_031922026">
    <property type="protein sequence ID" value="XP_031777886"/>
    <property type="gene ID" value="LOC100117192"/>
</dbReference>
<dbReference type="Pfam" id="PF12662">
    <property type="entry name" value="cEGF"/>
    <property type="match status" value="1"/>
</dbReference>
<feature type="disulfide bond" evidence="23">
    <location>
        <begin position="1112"/>
        <end position="1130"/>
    </location>
</feature>
<proteinExistence type="inferred from homology"/>
<dbReference type="InterPro" id="IPR051221">
    <property type="entry name" value="LDLR-related"/>
</dbReference>
<dbReference type="GO" id="GO:0031904">
    <property type="term" value="C:endosome lumen"/>
    <property type="evidence" value="ECO:0007669"/>
    <property type="project" value="UniProtKB-SubCell"/>
</dbReference>
<dbReference type="Pfam" id="PF07645">
    <property type="entry name" value="EGF_CA"/>
    <property type="match status" value="3"/>
</dbReference>
<feature type="disulfide bond" evidence="22">
    <location>
        <begin position="4490"/>
        <end position="4499"/>
    </location>
</feature>
<dbReference type="Proteomes" id="UP000002358">
    <property type="component" value="Chromosome 1"/>
</dbReference>
<evidence type="ECO:0000313" key="28">
    <source>
        <dbReference type="EnsemblMetazoa" id="XP_031777886"/>
    </source>
</evidence>
<feature type="compositionally biased region" description="Low complexity" evidence="25">
    <location>
        <begin position="4604"/>
        <end position="4629"/>
    </location>
</feature>
<keyword evidence="29" id="KW-1185">Reference proteome</keyword>
<dbReference type="SMART" id="SM00179">
    <property type="entry name" value="EGF_CA"/>
    <property type="match status" value="6"/>
</dbReference>
<dbReference type="InterPro" id="IPR001881">
    <property type="entry name" value="EGF-like_Ca-bd_dom"/>
</dbReference>
<feature type="disulfide bond" evidence="23">
    <location>
        <begin position="3845"/>
        <end position="3860"/>
    </location>
</feature>
<dbReference type="PROSITE" id="PS50068">
    <property type="entry name" value="LDLRA_2"/>
    <property type="match status" value="35"/>
</dbReference>
<keyword evidence="14 26" id="KW-1133">Transmembrane helix</keyword>
<dbReference type="KEGG" id="nvi:100117192"/>
<feature type="disulfide bond" evidence="23">
    <location>
        <begin position="90"/>
        <end position="102"/>
    </location>
</feature>
<feature type="repeat" description="LDL-receptor class B" evidence="24">
    <location>
        <begin position="2249"/>
        <end position="2292"/>
    </location>
</feature>
<feature type="disulfide bond" evidence="23">
    <location>
        <begin position="2750"/>
        <end position="2768"/>
    </location>
</feature>
<feature type="disulfide bond" evidence="23">
    <location>
        <begin position="3094"/>
        <end position="3112"/>
    </location>
</feature>
<feature type="disulfide bond" evidence="23">
    <location>
        <begin position="2916"/>
        <end position="2934"/>
    </location>
</feature>
<dbReference type="SUPFAM" id="SSF57424">
    <property type="entry name" value="LDL receptor-like module"/>
    <property type="match status" value="34"/>
</dbReference>
<feature type="disulfide bond" evidence="23">
    <location>
        <begin position="277"/>
        <end position="292"/>
    </location>
</feature>
<dbReference type="FunFam" id="2.120.10.30:FF:000241">
    <property type="entry name" value="Low-density lipoprotein receptor-related protein 6"/>
    <property type="match status" value="5"/>
</dbReference>
<feature type="repeat" description="LDL-receptor class B" evidence="24">
    <location>
        <begin position="593"/>
        <end position="636"/>
    </location>
</feature>
<feature type="disulfide bond" evidence="23">
    <location>
        <begin position="1204"/>
        <end position="1219"/>
    </location>
</feature>
<dbReference type="SMR" id="A0A7M7PZD4"/>
<dbReference type="GO" id="GO:0005576">
    <property type="term" value="C:extracellular region"/>
    <property type="evidence" value="ECO:0007669"/>
    <property type="project" value="UniProtKB-SubCell"/>
</dbReference>
<dbReference type="PANTHER" id="PTHR22722">
    <property type="entry name" value="LOW-DENSITY LIPOPROTEIN RECEPTOR-RELATED PROTEIN 2-RELATED"/>
    <property type="match status" value="1"/>
</dbReference>
<feature type="repeat" description="LDL-receptor class B" evidence="24">
    <location>
        <begin position="780"/>
        <end position="822"/>
    </location>
</feature>
<dbReference type="FunFam" id="4.10.400.10:FF:000189">
    <property type="entry name" value="low-density lipoprotein receptor 1"/>
    <property type="match status" value="1"/>
</dbReference>
<feature type="disulfide bond" evidence="23">
    <location>
        <begin position="3625"/>
        <end position="3643"/>
    </location>
</feature>
<feature type="disulfide bond" evidence="23">
    <location>
        <begin position="1309"/>
        <end position="1321"/>
    </location>
</feature>
<feature type="disulfide bond" evidence="23">
    <location>
        <begin position="1124"/>
        <end position="1139"/>
    </location>
</feature>
<dbReference type="GO" id="GO:0005509">
    <property type="term" value="F:calcium ion binding"/>
    <property type="evidence" value="ECO:0007669"/>
    <property type="project" value="InterPro"/>
</dbReference>
<feature type="repeat" description="LDL-receptor class B" evidence="24">
    <location>
        <begin position="2608"/>
        <end position="2649"/>
    </location>
</feature>
<dbReference type="FunFam" id="4.10.400.10:FF:000155">
    <property type="entry name" value="Low-density lipoprotein receptor"/>
    <property type="match status" value="1"/>
</dbReference>
<evidence type="ECO:0000256" key="19">
    <source>
        <dbReference type="ARBA" id="ARBA00023180"/>
    </source>
</evidence>
<feature type="disulfide bond" evidence="23">
    <location>
        <begin position="3826"/>
        <end position="3838"/>
    </location>
</feature>
<feature type="repeat" description="LDL-receptor class B" evidence="24">
    <location>
        <begin position="4324"/>
        <end position="4367"/>
    </location>
</feature>
<feature type="disulfide bond" evidence="23">
    <location>
        <begin position="1072"/>
        <end position="1090"/>
    </location>
</feature>
<feature type="disulfide bond" evidence="23">
    <location>
        <begin position="1144"/>
        <end position="1156"/>
    </location>
</feature>
<dbReference type="Pfam" id="PF00058">
    <property type="entry name" value="Ldl_recept_b"/>
    <property type="match status" value="7"/>
</dbReference>
<dbReference type="InterPro" id="IPR018097">
    <property type="entry name" value="EGF_Ca-bd_CS"/>
</dbReference>
<feature type="disulfide bond" evidence="23">
    <location>
        <begin position="1105"/>
        <end position="1117"/>
    </location>
</feature>
<dbReference type="InterPro" id="IPR002172">
    <property type="entry name" value="LDrepeatLR_classA_rpt"/>
</dbReference>
<evidence type="ECO:0000256" key="3">
    <source>
        <dbReference type="ARBA" id="ARBA00009939"/>
    </source>
</evidence>
<dbReference type="FunFam" id="2.10.25.10:FF:000009">
    <property type="entry name" value="Low-density lipoprotein receptor isoform 1"/>
    <property type="match status" value="2"/>
</dbReference>
<dbReference type="FunFam" id="4.10.400.10:FF:000002">
    <property type="entry name" value="Low-density lipoprotein receptor-related protein 1"/>
    <property type="match status" value="1"/>
</dbReference>
<feature type="disulfide bond" evidence="23">
    <location>
        <begin position="3618"/>
        <end position="3630"/>
    </location>
</feature>
<feature type="disulfide bond" evidence="23">
    <location>
        <begin position="3052"/>
        <end position="3070"/>
    </location>
</feature>
<dbReference type="OrthoDB" id="21182at2759"/>
<keyword evidence="7" id="KW-0597">Phosphoprotein</keyword>
<feature type="repeat" description="LDL-receptor class B" evidence="24">
    <location>
        <begin position="910"/>
        <end position="952"/>
    </location>
</feature>
<dbReference type="PROSITE" id="PS00010">
    <property type="entry name" value="ASX_HYDROXYL"/>
    <property type="match status" value="3"/>
</dbReference>
<dbReference type="InterPro" id="IPR009030">
    <property type="entry name" value="Growth_fac_rcpt_cys_sf"/>
</dbReference>
<evidence type="ECO:0000256" key="22">
    <source>
        <dbReference type="PROSITE-ProRule" id="PRU00076"/>
    </source>
</evidence>
<evidence type="ECO:0000256" key="24">
    <source>
        <dbReference type="PROSITE-ProRule" id="PRU00461"/>
    </source>
</evidence>
<dbReference type="PROSITE" id="PS01209">
    <property type="entry name" value="LDLRA_1"/>
    <property type="match status" value="18"/>
</dbReference>
<dbReference type="GO" id="GO:0005905">
    <property type="term" value="C:clathrin-coated pit"/>
    <property type="evidence" value="ECO:0007669"/>
    <property type="project" value="UniProtKB-KW"/>
</dbReference>
<keyword evidence="6 22" id="KW-0245">EGF-like domain</keyword>
<evidence type="ECO:0000256" key="4">
    <source>
        <dbReference type="ARBA" id="ARBA00022475"/>
    </source>
</evidence>
<dbReference type="InterPro" id="IPR036055">
    <property type="entry name" value="LDL_receptor-like_sf"/>
</dbReference>
<protein>
    <recommendedName>
        <fullName evidence="27">EGF-like domain-containing protein</fullName>
    </recommendedName>
</protein>
<evidence type="ECO:0000256" key="26">
    <source>
        <dbReference type="SAM" id="Phobius"/>
    </source>
</evidence>
<dbReference type="CDD" id="cd00112">
    <property type="entry name" value="LDLa"/>
    <property type="match status" value="34"/>
</dbReference>
<feature type="transmembrane region" description="Helical" evidence="26">
    <location>
        <begin position="4515"/>
        <end position="4536"/>
    </location>
</feature>
<reference evidence="28" key="1">
    <citation type="submission" date="2021-01" db="UniProtKB">
        <authorList>
            <consortium name="EnsemblMetazoa"/>
        </authorList>
    </citation>
    <scope>IDENTIFICATION</scope>
</reference>
<dbReference type="FunFam" id="4.10.400.10:FF:000204">
    <property type="entry name" value="Putative low-density lipoprotein receptor"/>
    <property type="match status" value="1"/>
</dbReference>
<feature type="region of interest" description="Disordered" evidence="25">
    <location>
        <begin position="1"/>
        <end position="32"/>
    </location>
</feature>